<dbReference type="GO" id="GO:0005802">
    <property type="term" value="C:trans-Golgi network"/>
    <property type="evidence" value="ECO:0007669"/>
    <property type="project" value="TreeGrafter"/>
</dbReference>
<dbReference type="SUPFAM" id="SSF111126">
    <property type="entry name" value="Ligand-binding domain in the NO signalling and Golgi transport"/>
    <property type="match status" value="1"/>
</dbReference>
<feature type="region of interest" description="Disordered" evidence="2">
    <location>
        <begin position="287"/>
        <end position="325"/>
    </location>
</feature>
<dbReference type="GO" id="GO:0030008">
    <property type="term" value="C:TRAPP complex"/>
    <property type="evidence" value="ECO:0007669"/>
    <property type="project" value="TreeGrafter"/>
</dbReference>
<feature type="compositionally biased region" description="Pro residues" evidence="2">
    <location>
        <begin position="137"/>
        <end position="149"/>
    </location>
</feature>
<proteinExistence type="inferred from homology"/>
<dbReference type="CDD" id="cd14944">
    <property type="entry name" value="TRAPPC6A_Trs33"/>
    <property type="match status" value="1"/>
</dbReference>
<evidence type="ECO:0000313" key="4">
    <source>
        <dbReference type="Proteomes" id="UP000777482"/>
    </source>
</evidence>
<feature type="compositionally biased region" description="Pro residues" evidence="2">
    <location>
        <begin position="295"/>
        <end position="305"/>
    </location>
</feature>
<comment type="similarity">
    <text evidence="1">Belongs to the TRAPP small subunits family. BET3 subfamily.</text>
</comment>
<feature type="region of interest" description="Disordered" evidence="2">
    <location>
        <begin position="223"/>
        <end position="245"/>
    </location>
</feature>
<feature type="region of interest" description="Disordered" evidence="2">
    <location>
        <begin position="1"/>
        <end position="23"/>
    </location>
</feature>
<dbReference type="Proteomes" id="UP000777482">
    <property type="component" value="Unassembled WGS sequence"/>
</dbReference>
<protein>
    <submittedName>
        <fullName evidence="3">Trafficking protein particle complex subunit 33</fullName>
    </submittedName>
</protein>
<dbReference type="GO" id="GO:0005801">
    <property type="term" value="C:cis-Golgi network"/>
    <property type="evidence" value="ECO:0007669"/>
    <property type="project" value="TreeGrafter"/>
</dbReference>
<dbReference type="GO" id="GO:0006888">
    <property type="term" value="P:endoplasmic reticulum to Golgi vesicle-mediated transport"/>
    <property type="evidence" value="ECO:0007669"/>
    <property type="project" value="TreeGrafter"/>
</dbReference>
<dbReference type="PANTHER" id="PTHR12817">
    <property type="entry name" value="TRAFFICKING PROTEIN PARTICLE COMPLEX SUBUNIT 6B"/>
    <property type="match status" value="1"/>
</dbReference>
<feature type="compositionally biased region" description="Polar residues" evidence="2">
    <location>
        <begin position="10"/>
        <end position="23"/>
    </location>
</feature>
<evidence type="ECO:0000256" key="2">
    <source>
        <dbReference type="SAM" id="MobiDB-lite"/>
    </source>
</evidence>
<dbReference type="PANTHER" id="PTHR12817:SF0">
    <property type="entry name" value="GEO08327P1"/>
    <property type="match status" value="1"/>
</dbReference>
<sequence>MALNRPLHNLITTTGNPATRSSSSLVTPQLQAYADPQFTPTVDPTLLNYLTIRALGESERAATKRQRDHRNAIQQQIAALRLSTSDDAAAVKPVLEEEEEHGAPNPDDAAVRARFDAIGYRVGWATAERLARDRPRFPPPSSAAPPLHPPSSSSSSASGSSTPIAQSLPTQQQPRQGADILELVKFICKDVWVAVFDKQVDNLRTNHRGVYVLYDQRLAALKAVPPRDSDNGEGGGEEEDKEEREALQRHVDAVLAFPSGLIRGALANLDVECTVTGTADLTTLPQASFQIKTTPSPPPPPPPSSAPLSAASASTMPAAGGGVQR</sequence>
<feature type="region of interest" description="Disordered" evidence="2">
    <location>
        <begin position="133"/>
        <end position="174"/>
    </location>
</feature>
<dbReference type="InterPro" id="IPR037992">
    <property type="entry name" value="TRAPPC6/Trs33"/>
</dbReference>
<dbReference type="InterPro" id="IPR024096">
    <property type="entry name" value="NO_sig/Golgi_transp_ligand-bd"/>
</dbReference>
<feature type="compositionally biased region" description="Low complexity" evidence="2">
    <location>
        <begin position="306"/>
        <end position="318"/>
    </location>
</feature>
<gene>
    <name evidence="3" type="primary">TRS33</name>
    <name evidence="3" type="ORF">C6P46_000336</name>
</gene>
<accession>A0A9P6VX78</accession>
<reference evidence="3 4" key="1">
    <citation type="submission" date="2020-11" db="EMBL/GenBank/DDBJ databases">
        <title>Kefir isolates.</title>
        <authorList>
            <person name="Marcisauskas S."/>
            <person name="Kim Y."/>
            <person name="Blasche S."/>
        </authorList>
    </citation>
    <scope>NUCLEOTIDE SEQUENCE [LARGE SCALE GENOMIC DNA]</scope>
    <source>
        <strain evidence="3 4">KR</strain>
    </source>
</reference>
<dbReference type="Pfam" id="PF04051">
    <property type="entry name" value="TRAPP"/>
    <property type="match status" value="1"/>
</dbReference>
<organism evidence="3 4">
    <name type="scientific">Rhodotorula mucilaginosa</name>
    <name type="common">Yeast</name>
    <name type="synonym">Rhodotorula rubra</name>
    <dbReference type="NCBI Taxonomy" id="5537"/>
    <lineage>
        <taxon>Eukaryota</taxon>
        <taxon>Fungi</taxon>
        <taxon>Dikarya</taxon>
        <taxon>Basidiomycota</taxon>
        <taxon>Pucciniomycotina</taxon>
        <taxon>Microbotryomycetes</taxon>
        <taxon>Sporidiobolales</taxon>
        <taxon>Sporidiobolaceae</taxon>
        <taxon>Rhodotorula</taxon>
    </lineage>
</organism>
<keyword evidence="4" id="KW-1185">Reference proteome</keyword>
<name>A0A9P6VX78_RHOMI</name>
<dbReference type="Gene3D" id="3.30.1380.20">
    <property type="entry name" value="Trafficking protein particle complex subunit 3"/>
    <property type="match status" value="1"/>
</dbReference>
<dbReference type="AlphaFoldDB" id="A0A9P6VX78"/>
<comment type="caution">
    <text evidence="3">The sequence shown here is derived from an EMBL/GenBank/DDBJ whole genome shotgun (WGS) entry which is preliminary data.</text>
</comment>
<feature type="compositionally biased region" description="Low complexity" evidence="2">
    <location>
        <begin position="150"/>
        <end position="167"/>
    </location>
</feature>
<dbReference type="EMBL" id="PUHQ01000100">
    <property type="protein sequence ID" value="KAG0656268.1"/>
    <property type="molecule type" value="Genomic_DNA"/>
</dbReference>
<dbReference type="OrthoDB" id="941624at2759"/>
<evidence type="ECO:0000313" key="3">
    <source>
        <dbReference type="EMBL" id="KAG0656268.1"/>
    </source>
</evidence>
<dbReference type="InterPro" id="IPR007194">
    <property type="entry name" value="TRAPP_component"/>
</dbReference>
<evidence type="ECO:0000256" key="1">
    <source>
        <dbReference type="ARBA" id="ARBA00006218"/>
    </source>
</evidence>